<dbReference type="InterPro" id="IPR019775">
    <property type="entry name" value="WD40_repeat_CS"/>
</dbReference>
<dbReference type="EMBL" id="CAJJDN010000132">
    <property type="protein sequence ID" value="CAD8121352.1"/>
    <property type="molecule type" value="Genomic_DNA"/>
</dbReference>
<dbReference type="AlphaFoldDB" id="A0A8S1R2Q2"/>
<dbReference type="PROSITE" id="PS50082">
    <property type="entry name" value="WD_REPEATS_2"/>
    <property type="match status" value="3"/>
</dbReference>
<dbReference type="Pfam" id="PF00400">
    <property type="entry name" value="WD40"/>
    <property type="match status" value="2"/>
</dbReference>
<comment type="caution">
    <text evidence="4">The sequence shown here is derived from an EMBL/GenBank/DDBJ whole genome shotgun (WGS) entry which is preliminary data.</text>
</comment>
<dbReference type="Proteomes" id="UP000692954">
    <property type="component" value="Unassembled WGS sequence"/>
</dbReference>
<protein>
    <recommendedName>
        <fullName evidence="6">WD-40 repeat protein</fullName>
    </recommendedName>
</protein>
<evidence type="ECO:0000256" key="1">
    <source>
        <dbReference type="ARBA" id="ARBA00022574"/>
    </source>
</evidence>
<keyword evidence="5" id="KW-1185">Reference proteome</keyword>
<sequence length="201" mass="22427">MDGTTQVFGSGDNSIHLWDIKTGQQKAKLDGHQTGVNSVCFSSDGTILASCGYDKSIRLWDVKTGQQKAQLNGHSNGVLSVCFSHDGKTLASSSEYKSIYLWNVKTGEKIEISNKKYKYYQEQFKTFQNQNNQLAEITSNITILLISQQAIFQAQGALILKGEFVNHQGINISSLFKSKGSFFLDKPLELNQKKNENCLIF</sequence>
<evidence type="ECO:0000313" key="4">
    <source>
        <dbReference type="EMBL" id="CAD8121352.1"/>
    </source>
</evidence>
<evidence type="ECO:0000256" key="3">
    <source>
        <dbReference type="PROSITE-ProRule" id="PRU00221"/>
    </source>
</evidence>
<proteinExistence type="predicted"/>
<evidence type="ECO:0000313" key="5">
    <source>
        <dbReference type="Proteomes" id="UP000692954"/>
    </source>
</evidence>
<dbReference type="PROSITE" id="PS00678">
    <property type="entry name" value="WD_REPEATS_1"/>
    <property type="match status" value="1"/>
</dbReference>
<keyword evidence="1 3" id="KW-0853">WD repeat</keyword>
<gene>
    <name evidence="4" type="ORF">PSON_ATCC_30995.1.T1320001</name>
</gene>
<evidence type="ECO:0008006" key="6">
    <source>
        <dbReference type="Google" id="ProtNLM"/>
    </source>
</evidence>
<accession>A0A8S1R2Q2</accession>
<dbReference type="OrthoDB" id="309373at2759"/>
<dbReference type="SMART" id="SM00320">
    <property type="entry name" value="WD40"/>
    <property type="match status" value="2"/>
</dbReference>
<organism evidence="4 5">
    <name type="scientific">Paramecium sonneborni</name>
    <dbReference type="NCBI Taxonomy" id="65129"/>
    <lineage>
        <taxon>Eukaryota</taxon>
        <taxon>Sar</taxon>
        <taxon>Alveolata</taxon>
        <taxon>Ciliophora</taxon>
        <taxon>Intramacronucleata</taxon>
        <taxon>Oligohymenophorea</taxon>
        <taxon>Peniculida</taxon>
        <taxon>Parameciidae</taxon>
        <taxon>Paramecium</taxon>
    </lineage>
</organism>
<dbReference type="PANTHER" id="PTHR22847:SF637">
    <property type="entry name" value="WD REPEAT DOMAIN 5B"/>
    <property type="match status" value="1"/>
</dbReference>
<keyword evidence="2" id="KW-0677">Repeat</keyword>
<name>A0A8S1R2Q2_9CILI</name>
<reference evidence="4" key="1">
    <citation type="submission" date="2021-01" db="EMBL/GenBank/DDBJ databases">
        <authorList>
            <consortium name="Genoscope - CEA"/>
            <person name="William W."/>
        </authorList>
    </citation>
    <scope>NUCLEOTIDE SEQUENCE</scope>
</reference>
<dbReference type="GO" id="GO:1990234">
    <property type="term" value="C:transferase complex"/>
    <property type="evidence" value="ECO:0007669"/>
    <property type="project" value="UniProtKB-ARBA"/>
</dbReference>
<dbReference type="InterPro" id="IPR001680">
    <property type="entry name" value="WD40_rpt"/>
</dbReference>
<feature type="repeat" description="WD" evidence="3">
    <location>
        <begin position="29"/>
        <end position="70"/>
    </location>
</feature>
<dbReference type="PANTHER" id="PTHR22847">
    <property type="entry name" value="WD40 REPEAT PROTEIN"/>
    <property type="match status" value="1"/>
</dbReference>
<feature type="repeat" description="WD" evidence="3">
    <location>
        <begin position="1"/>
        <end position="28"/>
    </location>
</feature>
<dbReference type="PROSITE" id="PS50294">
    <property type="entry name" value="WD_REPEATS_REGION"/>
    <property type="match status" value="2"/>
</dbReference>
<evidence type="ECO:0000256" key="2">
    <source>
        <dbReference type="ARBA" id="ARBA00022737"/>
    </source>
</evidence>
<feature type="repeat" description="WD" evidence="3">
    <location>
        <begin position="71"/>
        <end position="112"/>
    </location>
</feature>